<keyword evidence="1" id="KW-0472">Membrane</keyword>
<protein>
    <submittedName>
        <fullName evidence="2">Uncharacterized protein</fullName>
    </submittedName>
</protein>
<reference evidence="2 3" key="1">
    <citation type="submission" date="2017-05" db="EMBL/GenBank/DDBJ databases">
        <authorList>
            <person name="Song R."/>
            <person name="Chenine A.L."/>
            <person name="Ruprecht R.M."/>
        </authorList>
    </citation>
    <scope>NUCLEOTIDE SEQUENCE [LARGE SCALE GENOMIC DNA]</scope>
</reference>
<name>A0A1Y0SVA4_9CAUD</name>
<keyword evidence="1" id="KW-1133">Transmembrane helix</keyword>
<evidence type="ECO:0000256" key="1">
    <source>
        <dbReference type="SAM" id="Phobius"/>
    </source>
</evidence>
<evidence type="ECO:0000313" key="3">
    <source>
        <dbReference type="Proteomes" id="UP000224829"/>
    </source>
</evidence>
<gene>
    <name evidence="2" type="ORF">NOXIFER_171</name>
</gene>
<dbReference type="Proteomes" id="UP000224829">
    <property type="component" value="Segment"/>
</dbReference>
<keyword evidence="1" id="KW-0812">Transmembrane</keyword>
<proteinExistence type="predicted"/>
<feature type="transmembrane region" description="Helical" evidence="1">
    <location>
        <begin position="41"/>
        <end position="60"/>
    </location>
</feature>
<evidence type="ECO:0000313" key="2">
    <source>
        <dbReference type="EMBL" id="ARV77340.1"/>
    </source>
</evidence>
<organism evidence="2 3">
    <name type="scientific">Pseudomonas phage Noxifer</name>
    <dbReference type="NCBI Taxonomy" id="2006684"/>
    <lineage>
        <taxon>Viruses</taxon>
        <taxon>Duplodnaviria</taxon>
        <taxon>Heunggongvirae</taxon>
        <taxon>Uroviricota</taxon>
        <taxon>Caudoviricetes</taxon>
        <taxon>Chimalliviridae</taxon>
        <taxon>Noxifervirus</taxon>
        <taxon>Noxifervirus noxifer</taxon>
    </lineage>
</organism>
<keyword evidence="3" id="KW-1185">Reference proteome</keyword>
<accession>A0A1Y0SVA4</accession>
<dbReference type="EMBL" id="MF063068">
    <property type="protein sequence ID" value="ARV77340.1"/>
    <property type="molecule type" value="Genomic_DNA"/>
</dbReference>
<sequence length="99" mass="11390">MSYLNLGRLLFKALRLLWPYLRSAIFKDRTVVEVLKENVHLTYMLGIILVLVFALALSTIRLSELKEEQAAYKKAEPVIAPCSCTTPFETNRFNDLLKD</sequence>